<evidence type="ECO:0000313" key="2">
    <source>
        <dbReference type="Proteomes" id="UP000053186"/>
    </source>
</evidence>
<keyword evidence="2" id="KW-1185">Reference proteome</keyword>
<comment type="caution">
    <text evidence="1">The sequence shown here is derived from an EMBL/GenBank/DDBJ whole genome shotgun (WGS) entry which is preliminary data.</text>
</comment>
<protein>
    <submittedName>
        <fullName evidence="1">Uncharacterized protein</fullName>
    </submittedName>
</protein>
<evidence type="ECO:0000313" key="1">
    <source>
        <dbReference type="EMBL" id="EIA38296.1"/>
    </source>
</evidence>
<sequence>MWAFPERFEGRYVRLEPLSLAHLPAPL</sequence>
<proteinExistence type="predicted"/>
<dbReference type="AlphaFoldDB" id="H7GIE1"/>
<reference evidence="1 2" key="1">
    <citation type="journal article" date="2012" name="J. Bacteriol.">
        <title>Draft genome sequence of Thermus sp. strain RL, isolated from a hot water spring located atop the Himalayan ranges at Manikaran, India.</title>
        <authorList>
            <person name="Dwivedi V."/>
            <person name="Sangwan N."/>
            <person name="Nigam A."/>
            <person name="Garg N."/>
            <person name="Niharika N."/>
            <person name="Khurana P."/>
            <person name="Khurana J.P."/>
            <person name="Lal R."/>
        </authorList>
    </citation>
    <scope>NUCLEOTIDE SEQUENCE [LARGE SCALE GENOMIC DNA]</scope>
    <source>
        <strain evidence="1 2">RL</strain>
    </source>
</reference>
<accession>H7GIE1</accession>
<dbReference type="Proteomes" id="UP000053186">
    <property type="component" value="Unassembled WGS sequence"/>
</dbReference>
<name>H7GIE1_9DEIN</name>
<dbReference type="EMBL" id="AIJQ01000017">
    <property type="protein sequence ID" value="EIA38296.1"/>
    <property type="molecule type" value="Genomic_DNA"/>
</dbReference>
<organism evidence="1 2">
    <name type="scientific">Thermus parvatiensis</name>
    <dbReference type="NCBI Taxonomy" id="456163"/>
    <lineage>
        <taxon>Bacteria</taxon>
        <taxon>Thermotogati</taxon>
        <taxon>Deinococcota</taxon>
        <taxon>Deinococci</taxon>
        <taxon>Thermales</taxon>
        <taxon>Thermaceae</taxon>
        <taxon>Thermus</taxon>
    </lineage>
</organism>
<gene>
    <name evidence="1" type="ORF">RLTM_10438</name>
</gene>